<reference evidence="1 2" key="1">
    <citation type="submission" date="2024-03" db="EMBL/GenBank/DDBJ databases">
        <title>Human intestinal bacterial collection.</title>
        <authorList>
            <person name="Pauvert C."/>
            <person name="Hitch T.C.A."/>
            <person name="Clavel T."/>
        </authorList>
    </citation>
    <scope>NUCLEOTIDE SEQUENCE [LARGE SCALE GENOMIC DNA]</scope>
    <source>
        <strain evidence="1 2">CLA-JM-H10</strain>
    </source>
</reference>
<organism evidence="1 2">
    <name type="scientific">Lachnospira intestinalis</name>
    <dbReference type="NCBI Taxonomy" id="3133158"/>
    <lineage>
        <taxon>Bacteria</taxon>
        <taxon>Bacillati</taxon>
        <taxon>Bacillota</taxon>
        <taxon>Clostridia</taxon>
        <taxon>Lachnospirales</taxon>
        <taxon>Lachnospiraceae</taxon>
        <taxon>Lachnospira</taxon>
    </lineage>
</organism>
<proteinExistence type="predicted"/>
<dbReference type="EMBL" id="JBBMES010000005">
    <property type="protein sequence ID" value="MEQ2534720.1"/>
    <property type="molecule type" value="Genomic_DNA"/>
</dbReference>
<comment type="caution">
    <text evidence="1">The sequence shown here is derived from an EMBL/GenBank/DDBJ whole genome shotgun (WGS) entry which is preliminary data.</text>
</comment>
<accession>A0ABV1GNE0</accession>
<gene>
    <name evidence="1" type="ORF">WMO38_06270</name>
</gene>
<sequence length="65" mass="7345">MNKPKATNRKKLVAFALLICKADVSETAYPKSGEIRFDEIGLLHFFVKVSDGEFRKNRWTANVGS</sequence>
<keyword evidence="2" id="KW-1185">Reference proteome</keyword>
<evidence type="ECO:0000313" key="2">
    <source>
        <dbReference type="Proteomes" id="UP001480973"/>
    </source>
</evidence>
<dbReference type="Proteomes" id="UP001480973">
    <property type="component" value="Unassembled WGS sequence"/>
</dbReference>
<evidence type="ECO:0000313" key="1">
    <source>
        <dbReference type="EMBL" id="MEQ2534720.1"/>
    </source>
</evidence>
<name>A0ABV1GNE0_9FIRM</name>
<protein>
    <submittedName>
        <fullName evidence="1">Uncharacterized protein</fullName>
    </submittedName>
</protein>